<name>A0A927ZQN0_SELRU</name>
<feature type="transmembrane region" description="Helical" evidence="1">
    <location>
        <begin position="243"/>
        <end position="264"/>
    </location>
</feature>
<feature type="transmembrane region" description="Helical" evidence="1">
    <location>
        <begin position="82"/>
        <end position="104"/>
    </location>
</feature>
<evidence type="ECO:0000256" key="1">
    <source>
        <dbReference type="SAM" id="Phobius"/>
    </source>
</evidence>
<feature type="transmembrane region" description="Helical" evidence="1">
    <location>
        <begin position="125"/>
        <end position="143"/>
    </location>
</feature>
<keyword evidence="1" id="KW-0812">Transmembrane</keyword>
<sequence>MGPWQLIIIEAINHYDLLIVLIVCMIIILYGMMRLIIYKKINQFIALCDPLILTVLFQELTASIVPIYMYLQNWMYKPDDFIYSYISTEIAFWLGVIFFSCILNKSNLHFNAVCVSDNHRKNRRKLYWGYLILYFIIRGLYFYNCGEVPLFSEKYYTFFFEMSPIATRLSIDLYLIVSILCVDSLYDKKHKKINRFMGLLVVLTFILSGQKGLIIYIFSAFFFVEVYRFKTGQPMMNITRKKALIGVSIAFFIALIPLIITSLGNDDYSPIVAMLIRIIGNGDSFPLFYGLPQTSPILFENTGIFNYIWANMASFHFRFGYDIDHLPTTELKWIMDSALGEYVVPLIRHNIIAIKVLGIEYGWIYSLFIGSCIGIFTRYIFNRISGFNFYIYLIICLVYEAVVEMIAVYQVVIRFEAVILNVFIISIFYFIFESKFKDKNIVKREK</sequence>
<proteinExistence type="predicted"/>
<reference evidence="2" key="1">
    <citation type="submission" date="2019-04" db="EMBL/GenBank/DDBJ databases">
        <title>Evolution of Biomass-Degrading Anaerobic Consortia Revealed by Metagenomics.</title>
        <authorList>
            <person name="Peng X."/>
        </authorList>
    </citation>
    <scope>NUCLEOTIDE SEQUENCE</scope>
    <source>
        <strain evidence="2">SIG240</strain>
    </source>
</reference>
<feature type="transmembrane region" description="Helical" evidence="1">
    <location>
        <begin position="44"/>
        <end position="70"/>
    </location>
</feature>
<organism evidence="2 3">
    <name type="scientific">Selenomonas ruminantium</name>
    <dbReference type="NCBI Taxonomy" id="971"/>
    <lineage>
        <taxon>Bacteria</taxon>
        <taxon>Bacillati</taxon>
        <taxon>Bacillota</taxon>
        <taxon>Negativicutes</taxon>
        <taxon>Selenomonadales</taxon>
        <taxon>Selenomonadaceae</taxon>
        <taxon>Selenomonas</taxon>
    </lineage>
</organism>
<accession>A0A927ZQN0</accession>
<evidence type="ECO:0000313" key="3">
    <source>
        <dbReference type="Proteomes" id="UP000761380"/>
    </source>
</evidence>
<dbReference type="AlphaFoldDB" id="A0A927ZQN0"/>
<evidence type="ECO:0000313" key="2">
    <source>
        <dbReference type="EMBL" id="MBE6091986.1"/>
    </source>
</evidence>
<dbReference type="EMBL" id="SVBY01000009">
    <property type="protein sequence ID" value="MBE6091986.1"/>
    <property type="molecule type" value="Genomic_DNA"/>
</dbReference>
<keyword evidence="1" id="KW-1133">Transmembrane helix</keyword>
<feature type="transmembrane region" description="Helical" evidence="1">
    <location>
        <begin position="12"/>
        <end position="32"/>
    </location>
</feature>
<protein>
    <submittedName>
        <fullName evidence="2">Oligosaccharide repeat unit polymerase</fullName>
    </submittedName>
</protein>
<feature type="transmembrane region" description="Helical" evidence="1">
    <location>
        <begin position="198"/>
        <end position="223"/>
    </location>
</feature>
<dbReference type="Proteomes" id="UP000761380">
    <property type="component" value="Unassembled WGS sequence"/>
</dbReference>
<keyword evidence="1" id="KW-0472">Membrane</keyword>
<comment type="caution">
    <text evidence="2">The sequence shown here is derived from an EMBL/GenBank/DDBJ whole genome shotgun (WGS) entry which is preliminary data.</text>
</comment>
<feature type="transmembrane region" description="Helical" evidence="1">
    <location>
        <begin position="390"/>
        <end position="412"/>
    </location>
</feature>
<gene>
    <name evidence="2" type="ORF">E7201_02225</name>
</gene>
<feature type="transmembrane region" description="Helical" evidence="1">
    <location>
        <begin position="418"/>
        <end position="436"/>
    </location>
</feature>
<feature type="transmembrane region" description="Helical" evidence="1">
    <location>
        <begin position="363"/>
        <end position="381"/>
    </location>
</feature>